<gene>
    <name evidence="3" type="ORF">XNOV1_A004464</name>
</gene>
<organism evidence="3 4">
    <name type="scientific">Xyrichtys novacula</name>
    <name type="common">Pearly razorfish</name>
    <name type="synonym">Hemipteronotus novacula</name>
    <dbReference type="NCBI Taxonomy" id="13765"/>
    <lineage>
        <taxon>Eukaryota</taxon>
        <taxon>Metazoa</taxon>
        <taxon>Chordata</taxon>
        <taxon>Craniata</taxon>
        <taxon>Vertebrata</taxon>
        <taxon>Euteleostomi</taxon>
        <taxon>Actinopterygii</taxon>
        <taxon>Neopterygii</taxon>
        <taxon>Teleostei</taxon>
        <taxon>Neoteleostei</taxon>
        <taxon>Acanthomorphata</taxon>
        <taxon>Eupercaria</taxon>
        <taxon>Labriformes</taxon>
        <taxon>Labridae</taxon>
        <taxon>Xyrichtys</taxon>
    </lineage>
</organism>
<feature type="signal peptide" evidence="2">
    <location>
        <begin position="1"/>
        <end position="23"/>
    </location>
</feature>
<dbReference type="EMBL" id="OY660875">
    <property type="protein sequence ID" value="CAJ1068889.1"/>
    <property type="molecule type" value="Genomic_DNA"/>
</dbReference>
<accession>A0AAV1G897</accession>
<evidence type="ECO:0000313" key="4">
    <source>
        <dbReference type="Proteomes" id="UP001178508"/>
    </source>
</evidence>
<protein>
    <submittedName>
        <fullName evidence="3">PREDICTED: uncharacterized protein LOC103357072</fullName>
    </submittedName>
</protein>
<dbReference type="AlphaFoldDB" id="A0AAV1G897"/>
<feature type="region of interest" description="Disordered" evidence="1">
    <location>
        <begin position="114"/>
        <end position="159"/>
    </location>
</feature>
<feature type="chain" id="PRO_5043707228" evidence="2">
    <location>
        <begin position="24"/>
        <end position="159"/>
    </location>
</feature>
<name>A0AAV1G897_XYRNO</name>
<feature type="compositionally biased region" description="Basic and acidic residues" evidence="1">
    <location>
        <begin position="116"/>
        <end position="151"/>
    </location>
</feature>
<evidence type="ECO:0000256" key="1">
    <source>
        <dbReference type="SAM" id="MobiDB-lite"/>
    </source>
</evidence>
<dbReference type="Proteomes" id="UP001178508">
    <property type="component" value="Chromosome 12"/>
</dbReference>
<proteinExistence type="predicted"/>
<keyword evidence="4" id="KW-1185">Reference proteome</keyword>
<evidence type="ECO:0000313" key="3">
    <source>
        <dbReference type="EMBL" id="CAJ1068889.1"/>
    </source>
</evidence>
<evidence type="ECO:0000256" key="2">
    <source>
        <dbReference type="SAM" id="SignalP"/>
    </source>
</evidence>
<keyword evidence="2" id="KW-0732">Signal</keyword>
<sequence>MKGPIFLVLVLAAKLAYCSSVTADGNSSLHLFFCEPKGCAANVTSVYCGNIELLNGTNIPDCSGHPPLLNTVCQRDGRAFVQTEAGIKCDFEAKGHFIKTVKCEDSNTACTFDPEATLKEEKKEEKKEEEKEEKREEKKEEEKEGKKEENNAGHIAGIY</sequence>
<reference evidence="3" key="1">
    <citation type="submission" date="2023-08" db="EMBL/GenBank/DDBJ databases">
        <authorList>
            <person name="Alioto T."/>
            <person name="Alioto T."/>
            <person name="Gomez Garrido J."/>
        </authorList>
    </citation>
    <scope>NUCLEOTIDE SEQUENCE</scope>
</reference>